<dbReference type="EMBL" id="JAUJYO010000011">
    <property type="protein sequence ID" value="KAK1303988.1"/>
    <property type="molecule type" value="Genomic_DNA"/>
</dbReference>
<keyword evidence="2" id="KW-1185">Reference proteome</keyword>
<organism evidence="1 2">
    <name type="scientific">Acorus calamus</name>
    <name type="common">Sweet flag</name>
    <dbReference type="NCBI Taxonomy" id="4465"/>
    <lineage>
        <taxon>Eukaryota</taxon>
        <taxon>Viridiplantae</taxon>
        <taxon>Streptophyta</taxon>
        <taxon>Embryophyta</taxon>
        <taxon>Tracheophyta</taxon>
        <taxon>Spermatophyta</taxon>
        <taxon>Magnoliopsida</taxon>
        <taxon>Liliopsida</taxon>
        <taxon>Acoraceae</taxon>
        <taxon>Acorus</taxon>
    </lineage>
</organism>
<evidence type="ECO:0000313" key="1">
    <source>
        <dbReference type="EMBL" id="KAK1303988.1"/>
    </source>
</evidence>
<sequence length="63" mass="7369">MRSALFVDLQQSLYCFMSELRFYMAIERSKMVVEIRGQSGAIMYEMLLGYQPFYSEHPMATTA</sequence>
<protein>
    <submittedName>
        <fullName evidence="1">Uncharacterized protein</fullName>
    </submittedName>
</protein>
<evidence type="ECO:0000313" key="2">
    <source>
        <dbReference type="Proteomes" id="UP001180020"/>
    </source>
</evidence>
<accession>A0AAV9DRU0</accession>
<proteinExistence type="predicted"/>
<comment type="caution">
    <text evidence="1">The sequence shown here is derived from an EMBL/GenBank/DDBJ whole genome shotgun (WGS) entry which is preliminary data.</text>
</comment>
<reference evidence="1" key="2">
    <citation type="submission" date="2023-06" db="EMBL/GenBank/DDBJ databases">
        <authorList>
            <person name="Ma L."/>
            <person name="Liu K.-W."/>
            <person name="Li Z."/>
            <person name="Hsiao Y.-Y."/>
            <person name="Qi Y."/>
            <person name="Fu T."/>
            <person name="Tang G."/>
            <person name="Zhang D."/>
            <person name="Sun W.-H."/>
            <person name="Liu D.-K."/>
            <person name="Li Y."/>
            <person name="Chen G.-Z."/>
            <person name="Liu X.-D."/>
            <person name="Liao X.-Y."/>
            <person name="Jiang Y.-T."/>
            <person name="Yu X."/>
            <person name="Hao Y."/>
            <person name="Huang J."/>
            <person name="Zhao X.-W."/>
            <person name="Ke S."/>
            <person name="Chen Y.-Y."/>
            <person name="Wu W.-L."/>
            <person name="Hsu J.-L."/>
            <person name="Lin Y.-F."/>
            <person name="Huang M.-D."/>
            <person name="Li C.-Y."/>
            <person name="Huang L."/>
            <person name="Wang Z.-W."/>
            <person name="Zhao X."/>
            <person name="Zhong W.-Y."/>
            <person name="Peng D.-H."/>
            <person name="Ahmad S."/>
            <person name="Lan S."/>
            <person name="Zhang J.-S."/>
            <person name="Tsai W.-C."/>
            <person name="Van De Peer Y."/>
            <person name="Liu Z.-J."/>
        </authorList>
    </citation>
    <scope>NUCLEOTIDE SEQUENCE</scope>
    <source>
        <strain evidence="1">CP</strain>
        <tissue evidence="1">Leaves</tissue>
    </source>
</reference>
<name>A0AAV9DRU0_ACOCL</name>
<gene>
    <name evidence="1" type="ORF">QJS10_CPB11g01598</name>
</gene>
<dbReference type="AlphaFoldDB" id="A0AAV9DRU0"/>
<reference evidence="1" key="1">
    <citation type="journal article" date="2023" name="Nat. Commun.">
        <title>Diploid and tetraploid genomes of Acorus and the evolution of monocots.</title>
        <authorList>
            <person name="Ma L."/>
            <person name="Liu K.W."/>
            <person name="Li Z."/>
            <person name="Hsiao Y.Y."/>
            <person name="Qi Y."/>
            <person name="Fu T."/>
            <person name="Tang G.D."/>
            <person name="Zhang D."/>
            <person name="Sun W.H."/>
            <person name="Liu D.K."/>
            <person name="Li Y."/>
            <person name="Chen G.Z."/>
            <person name="Liu X.D."/>
            <person name="Liao X.Y."/>
            <person name="Jiang Y.T."/>
            <person name="Yu X."/>
            <person name="Hao Y."/>
            <person name="Huang J."/>
            <person name="Zhao X.W."/>
            <person name="Ke S."/>
            <person name="Chen Y.Y."/>
            <person name="Wu W.L."/>
            <person name="Hsu J.L."/>
            <person name="Lin Y.F."/>
            <person name="Huang M.D."/>
            <person name="Li C.Y."/>
            <person name="Huang L."/>
            <person name="Wang Z.W."/>
            <person name="Zhao X."/>
            <person name="Zhong W.Y."/>
            <person name="Peng D.H."/>
            <person name="Ahmad S."/>
            <person name="Lan S."/>
            <person name="Zhang J.S."/>
            <person name="Tsai W.C."/>
            <person name="Van de Peer Y."/>
            <person name="Liu Z.J."/>
        </authorList>
    </citation>
    <scope>NUCLEOTIDE SEQUENCE</scope>
    <source>
        <strain evidence="1">CP</strain>
    </source>
</reference>
<dbReference type="Proteomes" id="UP001180020">
    <property type="component" value="Unassembled WGS sequence"/>
</dbReference>